<dbReference type="GO" id="GO:0006508">
    <property type="term" value="P:proteolysis"/>
    <property type="evidence" value="ECO:0007669"/>
    <property type="project" value="UniProtKB-KW"/>
</dbReference>
<evidence type="ECO:0000259" key="6">
    <source>
        <dbReference type="PROSITE" id="PS51767"/>
    </source>
</evidence>
<sequence length="420" mass="45298">MYFFTAVVFYFLLGCCRAATIQHRSKDQPEGFRKFFAGRSDGDLSHGAIVPLSRGVSTARRFRRDDTHSSGSPLTAVARNLLADVTVGRQTFKVVIDTGSSDSWVAVAKFTCTDAKSRSVDQKTCNMGTLYTQSAGVEVVPRIKLNQTYASGEFVFGPMVREKISVGGVTVQNAQIGAIEYAFWRGDGVNSGLLGLSGPATTTAQDGNRKQVIYNPVFQEMVQQNVTQPFFSMSIDTVSSGPAGFLVFGGLPPVAHDKTFTTVPIIKKSGSFQGPLPYPQVVDYIIAVPSFTVDGKVMAMNNLEMVVDSGTFANIVPNDLADQINGLWNPPATFNENRRLYAINCAATAPDVGITLNGKEFLMPSKAAVLKDGTECFSAWAGGGMIGKTNKYFVLGDIFMKSVVSVFDLGTAEMHFAARL</sequence>
<dbReference type="InParanoid" id="A0A1E1JR12"/>
<dbReference type="PROSITE" id="PS00141">
    <property type="entry name" value="ASP_PROTEASE"/>
    <property type="match status" value="1"/>
</dbReference>
<keyword evidence="2 4" id="KW-0064">Aspartyl protease</keyword>
<dbReference type="EMBL" id="FJUW01000001">
    <property type="protein sequence ID" value="CZS88080.1"/>
    <property type="molecule type" value="Genomic_DNA"/>
</dbReference>
<evidence type="ECO:0000256" key="3">
    <source>
        <dbReference type="PIRSR" id="PIRSR601461-1"/>
    </source>
</evidence>
<reference evidence="8" key="1">
    <citation type="submission" date="2016-03" db="EMBL/GenBank/DDBJ databases">
        <authorList>
            <person name="Ploux O."/>
        </authorList>
    </citation>
    <scope>NUCLEOTIDE SEQUENCE [LARGE SCALE GENOMIC DNA]</scope>
    <source>
        <strain evidence="8">UK7</strain>
    </source>
</reference>
<keyword evidence="4" id="KW-0378">Hydrolase</keyword>
<keyword evidence="5" id="KW-0732">Signal</keyword>
<accession>A0A1E1JR12</accession>
<keyword evidence="4" id="KW-0645">Protease</keyword>
<comment type="caution">
    <text evidence="7">The sequence shown here is derived from an EMBL/GenBank/DDBJ whole genome shotgun (WGS) entry which is preliminary data.</text>
</comment>
<dbReference type="PANTHER" id="PTHR47966">
    <property type="entry name" value="BETA-SITE APP-CLEAVING ENZYME, ISOFORM A-RELATED"/>
    <property type="match status" value="1"/>
</dbReference>
<evidence type="ECO:0000256" key="5">
    <source>
        <dbReference type="SAM" id="SignalP"/>
    </source>
</evidence>
<dbReference type="InterPro" id="IPR001461">
    <property type="entry name" value="Aspartic_peptidase_A1"/>
</dbReference>
<dbReference type="PRINTS" id="PR00792">
    <property type="entry name" value="PEPSIN"/>
</dbReference>
<dbReference type="Gene3D" id="2.40.70.10">
    <property type="entry name" value="Acid Proteases"/>
    <property type="match status" value="2"/>
</dbReference>
<evidence type="ECO:0000313" key="7">
    <source>
        <dbReference type="EMBL" id="CZS88080.1"/>
    </source>
</evidence>
<name>A0A1E1JR12_9HELO</name>
<feature type="active site" evidence="3">
    <location>
        <position position="308"/>
    </location>
</feature>
<organism evidence="7 8">
    <name type="scientific">Rhynchosporium graminicola</name>
    <dbReference type="NCBI Taxonomy" id="2792576"/>
    <lineage>
        <taxon>Eukaryota</taxon>
        <taxon>Fungi</taxon>
        <taxon>Dikarya</taxon>
        <taxon>Ascomycota</taxon>
        <taxon>Pezizomycotina</taxon>
        <taxon>Leotiomycetes</taxon>
        <taxon>Helotiales</taxon>
        <taxon>Ploettnerulaceae</taxon>
        <taxon>Rhynchosporium</taxon>
    </lineage>
</organism>
<dbReference type="AlphaFoldDB" id="A0A1E1JR12"/>
<evidence type="ECO:0000256" key="4">
    <source>
        <dbReference type="RuleBase" id="RU000454"/>
    </source>
</evidence>
<dbReference type="GO" id="GO:0004190">
    <property type="term" value="F:aspartic-type endopeptidase activity"/>
    <property type="evidence" value="ECO:0007669"/>
    <property type="project" value="UniProtKB-KW"/>
</dbReference>
<feature type="active site" evidence="3">
    <location>
        <position position="97"/>
    </location>
</feature>
<proteinExistence type="inferred from homology"/>
<dbReference type="PANTHER" id="PTHR47966:SF47">
    <property type="entry name" value="ENDOPEPTIDASE, PUTATIVE (AFU_ORTHOLOGUE AFUA_3G01220)-RELATED"/>
    <property type="match status" value="1"/>
</dbReference>
<keyword evidence="8" id="KW-1185">Reference proteome</keyword>
<gene>
    <name evidence="7" type="ORF">RCO7_01049</name>
</gene>
<dbReference type="STRING" id="914237.A0A1E1JR12"/>
<dbReference type="InterPro" id="IPR001969">
    <property type="entry name" value="Aspartic_peptidase_AS"/>
</dbReference>
<dbReference type="SUPFAM" id="SSF50630">
    <property type="entry name" value="Acid proteases"/>
    <property type="match status" value="1"/>
</dbReference>
<dbReference type="Proteomes" id="UP000178129">
    <property type="component" value="Unassembled WGS sequence"/>
</dbReference>
<dbReference type="GO" id="GO:0000324">
    <property type="term" value="C:fungal-type vacuole"/>
    <property type="evidence" value="ECO:0007669"/>
    <property type="project" value="TreeGrafter"/>
</dbReference>
<dbReference type="CDD" id="cd05471">
    <property type="entry name" value="pepsin_like"/>
    <property type="match status" value="1"/>
</dbReference>
<evidence type="ECO:0000313" key="8">
    <source>
        <dbReference type="Proteomes" id="UP000178129"/>
    </source>
</evidence>
<dbReference type="Pfam" id="PF00026">
    <property type="entry name" value="Asp"/>
    <property type="match status" value="1"/>
</dbReference>
<dbReference type="InterPro" id="IPR021109">
    <property type="entry name" value="Peptidase_aspartic_dom_sf"/>
</dbReference>
<feature type="domain" description="Peptidase A1" evidence="6">
    <location>
        <begin position="81"/>
        <end position="417"/>
    </location>
</feature>
<evidence type="ECO:0000256" key="1">
    <source>
        <dbReference type="ARBA" id="ARBA00007447"/>
    </source>
</evidence>
<dbReference type="InterPro" id="IPR033121">
    <property type="entry name" value="PEPTIDASE_A1"/>
</dbReference>
<evidence type="ECO:0000256" key="2">
    <source>
        <dbReference type="ARBA" id="ARBA00022750"/>
    </source>
</evidence>
<protein>
    <recommendedName>
        <fullName evidence="6">Peptidase A1 domain-containing protein</fullName>
    </recommendedName>
</protein>
<feature type="chain" id="PRO_5009445173" description="Peptidase A1 domain-containing protein" evidence="5">
    <location>
        <begin position="19"/>
        <end position="420"/>
    </location>
</feature>
<feature type="signal peptide" evidence="5">
    <location>
        <begin position="1"/>
        <end position="18"/>
    </location>
</feature>
<comment type="similarity">
    <text evidence="1 4">Belongs to the peptidase A1 family.</text>
</comment>
<dbReference type="InterPro" id="IPR034164">
    <property type="entry name" value="Pepsin-like_dom"/>
</dbReference>
<dbReference type="PROSITE" id="PS51767">
    <property type="entry name" value="PEPTIDASE_A1"/>
    <property type="match status" value="1"/>
</dbReference>